<evidence type="ECO:0000313" key="1">
    <source>
        <dbReference type="EMBL" id="GFU37847.1"/>
    </source>
</evidence>
<protein>
    <submittedName>
        <fullName evidence="1">Uncharacterized protein</fullName>
    </submittedName>
</protein>
<keyword evidence="2" id="KW-1185">Reference proteome</keyword>
<accession>A0A8X6QQQ7</accession>
<gene>
    <name evidence="1" type="ORF">NPIL_646501</name>
</gene>
<dbReference type="Proteomes" id="UP000887013">
    <property type="component" value="Unassembled WGS sequence"/>
</dbReference>
<sequence>MNGVAGVGVYCEHLSHYLSLETAKYAFDGEVEAIKVDLTHLNARPLLSDQAFQADFSDSQAPILTINNCSQTLTSMSVMECRSLMGKMLEKYK</sequence>
<reference evidence="1" key="1">
    <citation type="submission" date="2020-08" db="EMBL/GenBank/DDBJ databases">
        <title>Multicomponent nature underlies the extraordinary mechanical properties of spider dragline silk.</title>
        <authorList>
            <person name="Kono N."/>
            <person name="Nakamura H."/>
            <person name="Mori M."/>
            <person name="Yoshida Y."/>
            <person name="Ohtoshi R."/>
            <person name="Malay A.D."/>
            <person name="Moran D.A.P."/>
            <person name="Tomita M."/>
            <person name="Numata K."/>
            <person name="Arakawa K."/>
        </authorList>
    </citation>
    <scope>NUCLEOTIDE SEQUENCE</scope>
</reference>
<dbReference type="OrthoDB" id="6424749at2759"/>
<organism evidence="1 2">
    <name type="scientific">Nephila pilipes</name>
    <name type="common">Giant wood spider</name>
    <name type="synonym">Nephila maculata</name>
    <dbReference type="NCBI Taxonomy" id="299642"/>
    <lineage>
        <taxon>Eukaryota</taxon>
        <taxon>Metazoa</taxon>
        <taxon>Ecdysozoa</taxon>
        <taxon>Arthropoda</taxon>
        <taxon>Chelicerata</taxon>
        <taxon>Arachnida</taxon>
        <taxon>Araneae</taxon>
        <taxon>Araneomorphae</taxon>
        <taxon>Entelegynae</taxon>
        <taxon>Araneoidea</taxon>
        <taxon>Nephilidae</taxon>
        <taxon>Nephila</taxon>
    </lineage>
</organism>
<comment type="caution">
    <text evidence="1">The sequence shown here is derived from an EMBL/GenBank/DDBJ whole genome shotgun (WGS) entry which is preliminary data.</text>
</comment>
<dbReference type="EMBL" id="BMAW01084290">
    <property type="protein sequence ID" value="GFU37847.1"/>
    <property type="molecule type" value="Genomic_DNA"/>
</dbReference>
<dbReference type="AlphaFoldDB" id="A0A8X6QQQ7"/>
<name>A0A8X6QQQ7_NEPPI</name>
<evidence type="ECO:0000313" key="2">
    <source>
        <dbReference type="Proteomes" id="UP000887013"/>
    </source>
</evidence>
<proteinExistence type="predicted"/>